<sequence length="514" mass="58906">MPGLLLDGHTKEDAYVYVYRTCDLEKVYRRYRDLLFGGHNGQVRYYTHGFLRDVCEMTLVPPHRSKAFNSGLYFLQWYGSHKEILDAAKNYAFHHPDLLELAIDKDLWEANARSAKVTHARAYKDLVRSYLESKGRALTAMESSLDMSFGVRFESRITWALALEVKRQAAMRPVGGATVGGVVPSSSSYVWTLPTKTFVDFICGNINKITTAIELGILSSPASGLTKDRSNVLYILLLSLRAFSNAHLPSQPLLWRDEDKADRMGMGMERTVKECGYGWFLDHIQWDSFWLKDEIASKVPTFGATYIRMYHNSRSNIHCSTDALEMYSSLLRTVSMDAVKATILLGLISHVCFRQFRHDVRKTLKKDLLNPDDVKDDNSLKFSWEDDKYATNPSYTFNRKNFDKLPFRVMYKRSKKLVQECSLDSRSYEVYFKRLFFENHFVVPAPSTSGTLGSVAKDKSRRWFSIINPNTDDPVWGADDFVPGYPPPCPDQLDLDREALIALERSRADDRASR</sequence>
<dbReference type="VEuPathDB" id="FungiDB:GMDG_08260"/>
<evidence type="ECO:0000313" key="1">
    <source>
        <dbReference type="EMBL" id="OAF57952.1"/>
    </source>
</evidence>
<dbReference type="GeneID" id="36288448"/>
<name>A0A177A956_9PEZI</name>
<accession>A0A177A956</accession>
<dbReference type="EMBL" id="KV441398">
    <property type="protein sequence ID" value="OAF57952.1"/>
    <property type="molecule type" value="Genomic_DNA"/>
</dbReference>
<gene>
    <name evidence="1" type="ORF">VC83_05382</name>
</gene>
<dbReference type="RefSeq" id="XP_024323238.1">
    <property type="nucleotide sequence ID" value="XM_024469004.1"/>
</dbReference>
<dbReference type="Proteomes" id="UP000077154">
    <property type="component" value="Unassembled WGS sequence"/>
</dbReference>
<dbReference type="OrthoDB" id="5369347at2759"/>
<organism evidence="1">
    <name type="scientific">Pseudogymnoascus destructans</name>
    <dbReference type="NCBI Taxonomy" id="655981"/>
    <lineage>
        <taxon>Eukaryota</taxon>
        <taxon>Fungi</taxon>
        <taxon>Dikarya</taxon>
        <taxon>Ascomycota</taxon>
        <taxon>Pezizomycotina</taxon>
        <taxon>Leotiomycetes</taxon>
        <taxon>Thelebolales</taxon>
        <taxon>Thelebolaceae</taxon>
        <taxon>Pseudogymnoascus</taxon>
    </lineage>
</organism>
<proteinExistence type="predicted"/>
<dbReference type="AlphaFoldDB" id="A0A177A956"/>
<protein>
    <submittedName>
        <fullName evidence="1">Uncharacterized protein</fullName>
    </submittedName>
</protein>
<reference evidence="1" key="1">
    <citation type="submission" date="2016-03" db="EMBL/GenBank/DDBJ databases">
        <title>Updated assembly of Pseudogymnoascus destructans, the fungus causing white-nose syndrome of bats.</title>
        <authorList>
            <person name="Palmer J.M."/>
            <person name="Drees K.P."/>
            <person name="Foster J.T."/>
            <person name="Lindner D.L."/>
        </authorList>
    </citation>
    <scope>NUCLEOTIDE SEQUENCE [LARGE SCALE GENOMIC DNA]</scope>
    <source>
        <strain evidence="1">20631-21</strain>
    </source>
</reference>